<keyword evidence="2" id="KW-0732">Signal</keyword>
<keyword evidence="1" id="KW-0812">Transmembrane</keyword>
<accession>A0ABQ7GSY7</accession>
<protein>
    <submittedName>
        <fullName evidence="3">Uncharacterized protein</fullName>
    </submittedName>
</protein>
<feature type="signal peptide" evidence="2">
    <location>
        <begin position="1"/>
        <end position="28"/>
    </location>
</feature>
<keyword evidence="1" id="KW-1133">Transmembrane helix</keyword>
<gene>
    <name evidence="3" type="ORF">DUNSADRAFT_4003</name>
</gene>
<evidence type="ECO:0000256" key="1">
    <source>
        <dbReference type="SAM" id="Phobius"/>
    </source>
</evidence>
<organism evidence="3 4">
    <name type="scientific">Dunaliella salina</name>
    <name type="common">Green alga</name>
    <name type="synonym">Protococcus salinus</name>
    <dbReference type="NCBI Taxonomy" id="3046"/>
    <lineage>
        <taxon>Eukaryota</taxon>
        <taxon>Viridiplantae</taxon>
        <taxon>Chlorophyta</taxon>
        <taxon>core chlorophytes</taxon>
        <taxon>Chlorophyceae</taxon>
        <taxon>CS clade</taxon>
        <taxon>Chlamydomonadales</taxon>
        <taxon>Dunaliellaceae</taxon>
        <taxon>Dunaliella</taxon>
    </lineage>
</organism>
<name>A0ABQ7GSY7_DUNSA</name>
<keyword evidence="1" id="KW-0472">Membrane</keyword>
<reference evidence="3" key="1">
    <citation type="submission" date="2017-08" db="EMBL/GenBank/DDBJ databases">
        <authorList>
            <person name="Polle J.E."/>
            <person name="Barry K."/>
            <person name="Cushman J."/>
            <person name="Schmutz J."/>
            <person name="Tran D."/>
            <person name="Hathwaick L.T."/>
            <person name="Yim W.C."/>
            <person name="Jenkins J."/>
            <person name="Mckie-Krisberg Z.M."/>
            <person name="Prochnik S."/>
            <person name="Lindquist E."/>
            <person name="Dockter R.B."/>
            <person name="Adam C."/>
            <person name="Molina H."/>
            <person name="Bunkerborg J."/>
            <person name="Jin E."/>
            <person name="Buchheim M."/>
            <person name="Magnuson J."/>
        </authorList>
    </citation>
    <scope>NUCLEOTIDE SEQUENCE</scope>
    <source>
        <strain evidence="3">CCAP 19/18</strain>
    </source>
</reference>
<comment type="caution">
    <text evidence="3">The sequence shown here is derived from an EMBL/GenBank/DDBJ whole genome shotgun (WGS) entry which is preliminary data.</text>
</comment>
<feature type="transmembrane region" description="Helical" evidence="1">
    <location>
        <begin position="134"/>
        <end position="155"/>
    </location>
</feature>
<proteinExistence type="predicted"/>
<dbReference type="EMBL" id="MU069606">
    <property type="protein sequence ID" value="KAF5837693.1"/>
    <property type="molecule type" value="Genomic_DNA"/>
</dbReference>
<feature type="chain" id="PRO_5045046713" evidence="2">
    <location>
        <begin position="29"/>
        <end position="319"/>
    </location>
</feature>
<sequence length="319" mass="34875">MLQCCNLFAMLQFVCYPLFAMLQAGAEGGSANWLAHSALLWVQEALAQAPCQTSLALIRLLPPLLYPTLRLLLPDQSRPPSPLIALELLSLWTELLQPLSAARLLPSAPPAASGQSFVTQRGEARQPTHDELRAALGVMLAGVVGFVLQAVLAVLNEGAWMQLLKPDAGCQDAHTLQVLKDMDALREADCSVLPPLKPSSKQTWCWRLRSLLGTFPEMPGSLLEWVVQPLWEGCGKHGRQSLPQMPLPGDVRFKLREKRWPRQERGHFEVGNQAASPPLPPDAPAWQHPVQGKHWETASGTSCGFGAAGCTPWRVGKAF</sequence>
<dbReference type="Proteomes" id="UP000815325">
    <property type="component" value="Unassembled WGS sequence"/>
</dbReference>
<keyword evidence="4" id="KW-1185">Reference proteome</keyword>
<evidence type="ECO:0000313" key="3">
    <source>
        <dbReference type="EMBL" id="KAF5837693.1"/>
    </source>
</evidence>
<evidence type="ECO:0000256" key="2">
    <source>
        <dbReference type="SAM" id="SignalP"/>
    </source>
</evidence>
<evidence type="ECO:0000313" key="4">
    <source>
        <dbReference type="Proteomes" id="UP000815325"/>
    </source>
</evidence>